<keyword evidence="6" id="KW-0735">Signal-anchor</keyword>
<evidence type="ECO:0000256" key="3">
    <source>
        <dbReference type="ARBA" id="ARBA00022676"/>
    </source>
</evidence>
<evidence type="ECO:0000256" key="4">
    <source>
        <dbReference type="ARBA" id="ARBA00022679"/>
    </source>
</evidence>
<keyword evidence="7 11" id="KW-1133">Transmembrane helix</keyword>
<comment type="similarity">
    <text evidence="2">Belongs to the glycosyltransferase 29 family.</text>
</comment>
<keyword evidence="3 12" id="KW-0328">Glycosyltransferase</keyword>
<dbReference type="GeneID" id="19010678"/>
<evidence type="ECO:0000256" key="8">
    <source>
        <dbReference type="ARBA" id="ARBA00023034"/>
    </source>
</evidence>
<evidence type="ECO:0000256" key="7">
    <source>
        <dbReference type="ARBA" id="ARBA00022989"/>
    </source>
</evidence>
<dbReference type="Gene3D" id="3.90.1480.20">
    <property type="entry name" value="Glycosyl transferase family 29"/>
    <property type="match status" value="1"/>
</dbReference>
<keyword evidence="9 11" id="KW-0472">Membrane</keyword>
<accession>K8ERA6</accession>
<keyword evidence="5 11" id="KW-0812">Transmembrane</keyword>
<dbReference type="Pfam" id="PF00777">
    <property type="entry name" value="Glyco_transf_29"/>
    <property type="match status" value="1"/>
</dbReference>
<dbReference type="GO" id="GO:0008373">
    <property type="term" value="F:sialyltransferase activity"/>
    <property type="evidence" value="ECO:0007669"/>
    <property type="project" value="InterPro"/>
</dbReference>
<keyword evidence="10" id="KW-0325">Glycoprotein</keyword>
<evidence type="ECO:0000256" key="11">
    <source>
        <dbReference type="SAM" id="Phobius"/>
    </source>
</evidence>
<organism evidence="12 13">
    <name type="scientific">Bathycoccus prasinos</name>
    <dbReference type="NCBI Taxonomy" id="41875"/>
    <lineage>
        <taxon>Eukaryota</taxon>
        <taxon>Viridiplantae</taxon>
        <taxon>Chlorophyta</taxon>
        <taxon>Mamiellophyceae</taxon>
        <taxon>Mamiellales</taxon>
        <taxon>Bathycoccaceae</taxon>
        <taxon>Bathycoccus</taxon>
    </lineage>
</organism>
<gene>
    <name evidence="12" type="ordered locus">Bathy19g00280</name>
</gene>
<dbReference type="GO" id="GO:0000139">
    <property type="term" value="C:Golgi membrane"/>
    <property type="evidence" value="ECO:0007669"/>
    <property type="project" value="UniProtKB-SubCell"/>
</dbReference>
<evidence type="ECO:0000313" key="12">
    <source>
        <dbReference type="EMBL" id="CCO20777.1"/>
    </source>
</evidence>
<sequence length="325" mass="36300">MKALKKVPLRWFVKVSFLFLALCLISIFPRLLHEKSIKSNRVEGVYEANEFEKSAWNLAYSPESIKKKGGDPCKVGWPGPECPKVPEGGISDNERDFIVDALHSALSAENSCRFSFQSCSLGSVGQNGLGKCAVVGLSDTLGLYGSLIDSHDTVFRIGFLPLERYKHRTGVKTNYTLCRGFHKKTENCLLRVPIDVYGRSPIILSNPSGKHETIIILKPLQELEMLDATIKKNMYIGFLVSSKTKLRFSALSHGFRKSTGFAYVYHILASRICSSISLFGYSRDRNHSHFFNDIEGGFLKVAPIDAIHSPKFESDVLEILGVKIF</sequence>
<dbReference type="EMBL" id="FO082260">
    <property type="protein sequence ID" value="CCO20777.1"/>
    <property type="molecule type" value="Genomic_DNA"/>
</dbReference>
<dbReference type="RefSeq" id="XP_007508058.1">
    <property type="nucleotide sequence ID" value="XM_007507996.1"/>
</dbReference>
<dbReference type="Proteomes" id="UP000198341">
    <property type="component" value="Chromosome 19"/>
</dbReference>
<keyword evidence="4" id="KW-0808">Transferase</keyword>
<dbReference type="InterPro" id="IPR038578">
    <property type="entry name" value="GT29-like_sf"/>
</dbReference>
<keyword evidence="8" id="KW-0333">Golgi apparatus</keyword>
<keyword evidence="13" id="KW-1185">Reference proteome</keyword>
<dbReference type="InterPro" id="IPR001675">
    <property type="entry name" value="Glyco_trans_29"/>
</dbReference>
<dbReference type="KEGG" id="bpg:Bathy19g00280"/>
<proteinExistence type="inferred from homology"/>
<protein>
    <submittedName>
        <fullName evidence="12">Sialyltransferase</fullName>
    </submittedName>
</protein>
<reference evidence="12 13" key="1">
    <citation type="submission" date="2011-10" db="EMBL/GenBank/DDBJ databases">
        <authorList>
            <person name="Genoscope - CEA"/>
        </authorList>
    </citation>
    <scope>NUCLEOTIDE SEQUENCE [LARGE SCALE GENOMIC DNA]</scope>
    <source>
        <strain evidence="12 13">RCC 1105</strain>
    </source>
</reference>
<evidence type="ECO:0000256" key="1">
    <source>
        <dbReference type="ARBA" id="ARBA00004323"/>
    </source>
</evidence>
<evidence type="ECO:0000256" key="2">
    <source>
        <dbReference type="ARBA" id="ARBA00006003"/>
    </source>
</evidence>
<evidence type="ECO:0000256" key="5">
    <source>
        <dbReference type="ARBA" id="ARBA00022692"/>
    </source>
</evidence>
<evidence type="ECO:0000313" key="13">
    <source>
        <dbReference type="Proteomes" id="UP000198341"/>
    </source>
</evidence>
<evidence type="ECO:0000256" key="9">
    <source>
        <dbReference type="ARBA" id="ARBA00023136"/>
    </source>
</evidence>
<dbReference type="AlphaFoldDB" id="K8ERA6"/>
<comment type="subcellular location">
    <subcellularLocation>
        <location evidence="1">Golgi apparatus membrane</location>
        <topology evidence="1">Single-pass type II membrane protein</topology>
    </subcellularLocation>
</comment>
<feature type="transmembrane region" description="Helical" evidence="11">
    <location>
        <begin position="12"/>
        <end position="32"/>
    </location>
</feature>
<evidence type="ECO:0000256" key="6">
    <source>
        <dbReference type="ARBA" id="ARBA00022968"/>
    </source>
</evidence>
<name>K8ERA6_9CHLO</name>
<evidence type="ECO:0000256" key="10">
    <source>
        <dbReference type="ARBA" id="ARBA00023180"/>
    </source>
</evidence>